<dbReference type="InterPro" id="IPR006099">
    <property type="entry name" value="MeMalonylCoA_mutase_a/b_cat"/>
</dbReference>
<comment type="similarity">
    <text evidence="2">Belongs to the methylmalonyl-CoA mutase family.</text>
</comment>
<dbReference type="PANTHER" id="PTHR48101">
    <property type="entry name" value="METHYLMALONYL-COA MUTASE, MITOCHONDRIAL-RELATED"/>
    <property type="match status" value="1"/>
</dbReference>
<evidence type="ECO:0000313" key="8">
    <source>
        <dbReference type="Proteomes" id="UP000093482"/>
    </source>
</evidence>
<keyword evidence="3" id="KW-0846">Cobalamin</keyword>
<organism evidence="7 8">
    <name type="scientific">Caryophanon latum</name>
    <dbReference type="NCBI Taxonomy" id="33977"/>
    <lineage>
        <taxon>Bacteria</taxon>
        <taxon>Bacillati</taxon>
        <taxon>Bacillota</taxon>
        <taxon>Bacilli</taxon>
        <taxon>Bacillales</taxon>
        <taxon>Caryophanaceae</taxon>
        <taxon>Caryophanon</taxon>
    </lineage>
</organism>
<protein>
    <submittedName>
        <fullName evidence="7">Methylmalonyl-CoA mutase</fullName>
    </submittedName>
</protein>
<name>A0A1C0YUN6_9BACL</name>
<dbReference type="GO" id="GO:0004494">
    <property type="term" value="F:methylmalonyl-CoA mutase activity"/>
    <property type="evidence" value="ECO:0007669"/>
    <property type="project" value="UniProtKB-EC"/>
</dbReference>
<gene>
    <name evidence="7" type="ORF">A6K76_02215</name>
</gene>
<dbReference type="SUPFAM" id="SSF51703">
    <property type="entry name" value="Cobalamin (vitamin B12)-dependent enzymes"/>
    <property type="match status" value="1"/>
</dbReference>
<evidence type="ECO:0000256" key="4">
    <source>
        <dbReference type="ARBA" id="ARBA00023235"/>
    </source>
</evidence>
<dbReference type="GO" id="GO:0019678">
    <property type="term" value="P:propionate metabolic process, methylmalonyl pathway"/>
    <property type="evidence" value="ECO:0007669"/>
    <property type="project" value="TreeGrafter"/>
</dbReference>
<dbReference type="Gene3D" id="3.40.50.280">
    <property type="entry name" value="Cobalamin-binding domain"/>
    <property type="match status" value="1"/>
</dbReference>
<comment type="caution">
    <text evidence="7">The sequence shown here is derived from an EMBL/GenBank/DDBJ whole genome shotgun (WGS) entry which is preliminary data.</text>
</comment>
<evidence type="ECO:0000256" key="5">
    <source>
        <dbReference type="ARBA" id="ARBA00023285"/>
    </source>
</evidence>
<keyword evidence="4" id="KW-0413">Isomerase</keyword>
<dbReference type="Pfam" id="PF01642">
    <property type="entry name" value="MM_CoA_mutase"/>
    <property type="match status" value="1"/>
</dbReference>
<dbReference type="Proteomes" id="UP000093482">
    <property type="component" value="Unassembled WGS sequence"/>
</dbReference>
<dbReference type="GO" id="GO:0005737">
    <property type="term" value="C:cytoplasm"/>
    <property type="evidence" value="ECO:0007669"/>
    <property type="project" value="TreeGrafter"/>
</dbReference>
<accession>A0A1C0YUN6</accession>
<dbReference type="SUPFAM" id="SSF52242">
    <property type="entry name" value="Cobalamin (vitamin B12)-binding domain"/>
    <property type="match status" value="1"/>
</dbReference>
<keyword evidence="8" id="KW-1185">Reference proteome</keyword>
<keyword evidence="5" id="KW-0170">Cobalt</keyword>
<sequence>MANTMKNIEFNPASYSQWQDAAVKALKGKPFESLFTKTAEGITLEPLYTQQMLVDQLGDQLQKQVATIRSNEYSQQFTVAQQAYGDTAEQFFANVEESLQRGNEAVTIDSRVNFTWDEAALTKVASYLTEYSFKLIVQGQDDALLKAFDYIAEDKASQVEGFIISPKTVTLSKFGKVRTYCADAAAVHNNGATAVQELAFALASAAKFANEEESFDAFAAKFFVNFAVDTQFFMEVAKLRAFKVLWQAFTAAYGKEVAVPVVAETSIRSFSKYDVYVNLLRAGNETLSAAIGGVDVFTVHPHDVLSKPTEQSIRIARNVQLVITEEAHVLKVQDPAGGSYFIESLTNALVKDAWAYFLQIEEAGGIDAFAAQFEADVEEAYNARVKATQTRKQSLIGTNIYANPEDVVATEENVQFAHVKRIAAPFESLRAEATKANAKAAILPFGELKKVKPRADFVAGVLNTVGIVAEQPAPLATVEEAKAFLAQTDASYIVVAGADDDVKANIAAILEAKKEGQVVDVAGRFKDDEEAFAQAGVDGYVFAGQNIIEKLQGVLATTKEGQR</sequence>
<dbReference type="GO" id="GO:0031419">
    <property type="term" value="F:cobalamin binding"/>
    <property type="evidence" value="ECO:0007669"/>
    <property type="project" value="UniProtKB-KW"/>
</dbReference>
<dbReference type="AlphaFoldDB" id="A0A1C0YUN6"/>
<reference evidence="7 8" key="1">
    <citation type="submission" date="2016-07" db="EMBL/GenBank/DDBJ databases">
        <title>Caryophanon latum genome sequencing.</title>
        <authorList>
            <person name="Verma A."/>
            <person name="Pal Y."/>
            <person name="Krishnamurthi S."/>
        </authorList>
    </citation>
    <scope>NUCLEOTIDE SEQUENCE [LARGE SCALE GENOMIC DNA]</scope>
    <source>
        <strain evidence="7 8">DSM 14151</strain>
    </source>
</reference>
<dbReference type="OrthoDB" id="9762378at2"/>
<comment type="cofactor">
    <cofactor evidence="1">
        <name>adenosylcob(III)alamin</name>
        <dbReference type="ChEBI" id="CHEBI:18408"/>
    </cofactor>
</comment>
<evidence type="ECO:0000256" key="3">
    <source>
        <dbReference type="ARBA" id="ARBA00022628"/>
    </source>
</evidence>
<dbReference type="InterPro" id="IPR016176">
    <property type="entry name" value="Cbl-dep_enz_cat"/>
</dbReference>
<dbReference type="InterPro" id="IPR036724">
    <property type="entry name" value="Cobalamin-bd_sf"/>
</dbReference>
<evidence type="ECO:0000313" key="7">
    <source>
        <dbReference type="EMBL" id="OCS90888.1"/>
    </source>
</evidence>
<dbReference type="Gene3D" id="3.20.20.240">
    <property type="entry name" value="Methylmalonyl-CoA mutase"/>
    <property type="match status" value="2"/>
</dbReference>
<feature type="domain" description="Methylmalonyl-CoA mutase alpha/beta chain catalytic" evidence="6">
    <location>
        <begin position="175"/>
        <end position="447"/>
    </location>
</feature>
<dbReference type="EMBL" id="MATO01000034">
    <property type="protein sequence ID" value="OCS90888.1"/>
    <property type="molecule type" value="Genomic_DNA"/>
</dbReference>
<dbReference type="PANTHER" id="PTHR48101:SF1">
    <property type="entry name" value="METHYLMALONYL-COA MUTASE, LARGE SUBUNIT"/>
    <property type="match status" value="1"/>
</dbReference>
<evidence type="ECO:0000259" key="6">
    <source>
        <dbReference type="Pfam" id="PF01642"/>
    </source>
</evidence>
<proteinExistence type="inferred from homology"/>
<evidence type="ECO:0000256" key="2">
    <source>
        <dbReference type="ARBA" id="ARBA00008465"/>
    </source>
</evidence>
<evidence type="ECO:0000256" key="1">
    <source>
        <dbReference type="ARBA" id="ARBA00001922"/>
    </source>
</evidence>
<dbReference type="GO" id="GO:0046872">
    <property type="term" value="F:metal ion binding"/>
    <property type="evidence" value="ECO:0007669"/>
    <property type="project" value="InterPro"/>
</dbReference>